<dbReference type="KEGG" id="sri:SELR_24970"/>
<dbReference type="HOGENOM" id="CLU_011142_3_2_9"/>
<evidence type="ECO:0000256" key="3">
    <source>
        <dbReference type="ARBA" id="ARBA00023143"/>
    </source>
</evidence>
<evidence type="ECO:0000259" key="5">
    <source>
        <dbReference type="Pfam" id="PF00669"/>
    </source>
</evidence>
<evidence type="ECO:0000313" key="7">
    <source>
        <dbReference type="EMBL" id="BAL84205.1"/>
    </source>
</evidence>
<feature type="domain" description="Flagellin C-terminal" evidence="6">
    <location>
        <begin position="540"/>
        <end position="623"/>
    </location>
</feature>
<evidence type="ECO:0000313" key="8">
    <source>
        <dbReference type="Proteomes" id="UP000007887"/>
    </source>
</evidence>
<dbReference type="Pfam" id="PF00669">
    <property type="entry name" value="Flagellin_N"/>
    <property type="match status" value="1"/>
</dbReference>
<evidence type="ECO:0000256" key="2">
    <source>
        <dbReference type="ARBA" id="ARBA00020110"/>
    </source>
</evidence>
<comment type="similarity">
    <text evidence="1 4">Belongs to the bacterial flagellin family.</text>
</comment>
<keyword evidence="7" id="KW-0969">Cilium</keyword>
<name>I0GTW8_SELRL</name>
<sequence length="624" mass="65331">MVIKNNTSAQLVLGQLNKNNNKLSKELKKISTGTKITSAEDGASEYAVSERMRVQIRGLDQDVQNTQTGKSMLRVAEGGIQNIIEELRGLKELALNSANDHNSDLDRATLQKEFEQRCADIDDIVSSTNYNGKQLLDGTYARSHVIVNATEVEDLSSAGTIGASSSGTYTITANGCYQLQAGFTGNIRIASGVSEVELVGAGSTLSNVYINSNSSGLKLILKDYDVNNNSLDASSIQFAGSGNQLILKGENTIRSTGADPRPADSAIINMADGLTISSGDDESASLIIEHAGLNGAAIGIGRGQSTTGDLNIQNGNIIINSRGRDHLIGAAIGAGAWGTIGNINISGGTILIDQNPTSGRRVYWRNGAGIGSGAGGTVGNINISRAEISIMNGEGAAIGSGHAWGTTYVSKTGDISVDNSILTLRSGLGAGIGSGYAERDGSHQSIVGNITVDSTILTATVGSRVEKIGRGRNGTVGNVTVNPGVPKLNDYTDWQPLVFQVGTKANQAINCYIEDLGLKSLGIDKTMITTRDKAVQALAEVDGAIDYALDQITYVGSYISRLDYTAANLTTASENVTASESTIRDADMAKEMTEYTKSNILTQSAQSMLAQANQNSSSVLSLLQ</sequence>
<feature type="domain" description="Flagellin N-terminal" evidence="5">
    <location>
        <begin position="3"/>
        <end position="140"/>
    </location>
</feature>
<dbReference type="Gene3D" id="1.20.1330.10">
    <property type="entry name" value="f41 fragment of flagellin, N-terminal domain"/>
    <property type="match status" value="2"/>
</dbReference>
<organism evidence="7 8">
    <name type="scientific">Selenomonas ruminantium subsp. lactilytica (strain NBRC 103574 / TAM6421)</name>
    <dbReference type="NCBI Taxonomy" id="927704"/>
    <lineage>
        <taxon>Bacteria</taxon>
        <taxon>Bacillati</taxon>
        <taxon>Bacillota</taxon>
        <taxon>Negativicutes</taxon>
        <taxon>Selenomonadales</taxon>
        <taxon>Selenomonadaceae</taxon>
        <taxon>Selenomonas</taxon>
    </lineage>
</organism>
<keyword evidence="4" id="KW-0964">Secreted</keyword>
<dbReference type="InterPro" id="IPR001492">
    <property type="entry name" value="Flagellin"/>
</dbReference>
<evidence type="ECO:0000256" key="1">
    <source>
        <dbReference type="ARBA" id="ARBA00005709"/>
    </source>
</evidence>
<dbReference type="PRINTS" id="PR00207">
    <property type="entry name" value="FLAGELLIN"/>
</dbReference>
<dbReference type="PANTHER" id="PTHR42792">
    <property type="entry name" value="FLAGELLIN"/>
    <property type="match status" value="1"/>
</dbReference>
<keyword evidence="7" id="KW-0966">Cell projection</keyword>
<dbReference type="GO" id="GO:0005576">
    <property type="term" value="C:extracellular region"/>
    <property type="evidence" value="ECO:0007669"/>
    <property type="project" value="UniProtKB-SubCell"/>
</dbReference>
<protein>
    <recommendedName>
        <fullName evidence="2 4">Flagellin</fullName>
    </recommendedName>
</protein>
<keyword evidence="3 4" id="KW-0975">Bacterial flagellum</keyword>
<evidence type="ECO:0000259" key="6">
    <source>
        <dbReference type="Pfam" id="PF00700"/>
    </source>
</evidence>
<dbReference type="SUPFAM" id="SSF64518">
    <property type="entry name" value="Phase 1 flagellin"/>
    <property type="match status" value="1"/>
</dbReference>
<dbReference type="AlphaFoldDB" id="I0GTW8"/>
<reference evidence="7 8" key="1">
    <citation type="submission" date="2011-10" db="EMBL/GenBank/DDBJ databases">
        <title>Whole genome sequence of Selenomonas ruminantium subsp. lactilytica TAM6421.</title>
        <authorList>
            <person name="Oguchi A."/>
            <person name="Ankai A."/>
            <person name="Kaneko J."/>
            <person name="Yamada-Narita S."/>
            <person name="Fukui S."/>
            <person name="Takahashi M."/>
            <person name="Onodera T."/>
            <person name="Kojima S."/>
            <person name="Fushimi T."/>
            <person name="Abe N."/>
            <person name="Kamio Y."/>
            <person name="Yamazaki S."/>
            <person name="Fujita N."/>
        </authorList>
    </citation>
    <scope>NUCLEOTIDE SEQUENCE [LARGE SCALE GENOMIC DNA]</scope>
    <source>
        <strain evidence="8">NBRC 103574 / TAM6421</strain>
    </source>
</reference>
<dbReference type="GO" id="GO:0009288">
    <property type="term" value="C:bacterial-type flagellum"/>
    <property type="evidence" value="ECO:0007669"/>
    <property type="project" value="UniProtKB-SubCell"/>
</dbReference>
<gene>
    <name evidence="7" type="primary">fliC</name>
    <name evidence="7" type="ordered locus">SELR_24970</name>
</gene>
<keyword evidence="7" id="KW-0282">Flagellum</keyword>
<dbReference type="InterPro" id="IPR042187">
    <property type="entry name" value="Flagellin_C_sub2"/>
</dbReference>
<dbReference type="EMBL" id="AP012292">
    <property type="protein sequence ID" value="BAL84205.1"/>
    <property type="molecule type" value="Genomic_DNA"/>
</dbReference>
<dbReference type="Gene3D" id="6.10.10.10">
    <property type="entry name" value="Flagellar export chaperone, C-terminal domain"/>
    <property type="match status" value="1"/>
</dbReference>
<proteinExistence type="inferred from homology"/>
<dbReference type="InterPro" id="IPR046358">
    <property type="entry name" value="Flagellin_C"/>
</dbReference>
<dbReference type="Pfam" id="PF00700">
    <property type="entry name" value="Flagellin_C"/>
    <property type="match status" value="1"/>
</dbReference>
<dbReference type="PATRIC" id="fig|927704.6.peg.2580"/>
<dbReference type="GO" id="GO:0005198">
    <property type="term" value="F:structural molecule activity"/>
    <property type="evidence" value="ECO:0007669"/>
    <property type="project" value="UniProtKB-UniRule"/>
</dbReference>
<dbReference type="InterPro" id="IPR001029">
    <property type="entry name" value="Flagellin_N"/>
</dbReference>
<dbReference type="PANTHER" id="PTHR42792:SF2">
    <property type="entry name" value="FLAGELLIN"/>
    <property type="match status" value="1"/>
</dbReference>
<dbReference type="Gene3D" id="3.30.70.2120">
    <property type="match status" value="1"/>
</dbReference>
<comment type="subcellular location">
    <subcellularLocation>
        <location evidence="4">Secreted</location>
    </subcellularLocation>
    <subcellularLocation>
        <location evidence="4">Bacterial flagellum</location>
    </subcellularLocation>
</comment>
<dbReference type="Proteomes" id="UP000007887">
    <property type="component" value="Chromosome"/>
</dbReference>
<comment type="function">
    <text evidence="4">Flagellin is the subunit protein which polymerizes to form the filaments of bacterial flagella.</text>
</comment>
<accession>I0GTW8</accession>
<evidence type="ECO:0000256" key="4">
    <source>
        <dbReference type="RuleBase" id="RU362073"/>
    </source>
</evidence>
<dbReference type="eggNOG" id="COG1344">
    <property type="taxonomic scope" value="Bacteria"/>
</dbReference>